<dbReference type="EMBL" id="JAHBAY010000005">
    <property type="protein sequence ID" value="MBT0769915.1"/>
    <property type="molecule type" value="Genomic_DNA"/>
</dbReference>
<organism evidence="2 3">
    <name type="scientific">Kineosporia corallincola</name>
    <dbReference type="NCBI Taxonomy" id="2835133"/>
    <lineage>
        <taxon>Bacteria</taxon>
        <taxon>Bacillati</taxon>
        <taxon>Actinomycetota</taxon>
        <taxon>Actinomycetes</taxon>
        <taxon>Kineosporiales</taxon>
        <taxon>Kineosporiaceae</taxon>
        <taxon>Kineosporia</taxon>
    </lineage>
</organism>
<reference evidence="2 3" key="1">
    <citation type="submission" date="2021-05" db="EMBL/GenBank/DDBJ databases">
        <title>Kineosporia and Streptomyces sp. nov. two new marine actinobacteria isolated from Coral.</title>
        <authorList>
            <person name="Buangrab K."/>
            <person name="Sutthacheep M."/>
            <person name="Yeemin T."/>
            <person name="Harunari E."/>
            <person name="Igarashi Y."/>
            <person name="Kanchanasin P."/>
            <person name="Tanasupawat S."/>
            <person name="Phongsopitanun W."/>
        </authorList>
    </citation>
    <scope>NUCLEOTIDE SEQUENCE [LARGE SCALE GENOMIC DNA]</scope>
    <source>
        <strain evidence="2 3">J2-2</strain>
    </source>
</reference>
<keyword evidence="3" id="KW-1185">Reference proteome</keyword>
<dbReference type="Proteomes" id="UP001197247">
    <property type="component" value="Unassembled WGS sequence"/>
</dbReference>
<proteinExistence type="predicted"/>
<dbReference type="PANTHER" id="PTHR30157:SF0">
    <property type="entry name" value="NADPH-DEPENDENT FERRIC-CHELATE REDUCTASE"/>
    <property type="match status" value="1"/>
</dbReference>
<dbReference type="CDD" id="cd06193">
    <property type="entry name" value="siderophore_interacting"/>
    <property type="match status" value="1"/>
</dbReference>
<dbReference type="Pfam" id="PF04954">
    <property type="entry name" value="SIP"/>
    <property type="match status" value="1"/>
</dbReference>
<dbReference type="SUPFAM" id="SSF63380">
    <property type="entry name" value="Riboflavin synthase domain-like"/>
    <property type="match status" value="1"/>
</dbReference>
<protein>
    <submittedName>
        <fullName evidence="2">Siderophore-interacting protein</fullName>
    </submittedName>
</protein>
<feature type="domain" description="FAD-binding FR-type" evidence="1">
    <location>
        <begin position="8"/>
        <end position="114"/>
    </location>
</feature>
<dbReference type="InterPro" id="IPR039374">
    <property type="entry name" value="SIP_fam"/>
</dbReference>
<dbReference type="PANTHER" id="PTHR30157">
    <property type="entry name" value="FERRIC REDUCTASE, NADPH-DEPENDENT"/>
    <property type="match status" value="1"/>
</dbReference>
<dbReference type="InterPro" id="IPR013113">
    <property type="entry name" value="SIP_FAD-bd"/>
</dbReference>
<evidence type="ECO:0000313" key="3">
    <source>
        <dbReference type="Proteomes" id="UP001197247"/>
    </source>
</evidence>
<evidence type="ECO:0000313" key="2">
    <source>
        <dbReference type="EMBL" id="MBT0769915.1"/>
    </source>
</evidence>
<dbReference type="Gene3D" id="2.40.30.10">
    <property type="entry name" value="Translation factors"/>
    <property type="match status" value="1"/>
</dbReference>
<dbReference type="Gene3D" id="3.40.50.80">
    <property type="entry name" value="Nucleotide-binding domain of ferredoxin-NADP reductase (FNR) module"/>
    <property type="match status" value="1"/>
</dbReference>
<accession>A0ABS5TFT8</accession>
<dbReference type="InterPro" id="IPR007037">
    <property type="entry name" value="SIP_rossman_dom"/>
</dbReference>
<comment type="caution">
    <text evidence="2">The sequence shown here is derived from an EMBL/GenBank/DDBJ whole genome shotgun (WGS) entry which is preliminary data.</text>
</comment>
<dbReference type="RefSeq" id="WP_214156215.1">
    <property type="nucleotide sequence ID" value="NZ_JAHBAY010000005.1"/>
</dbReference>
<gene>
    <name evidence="2" type="ORF">KIH74_13340</name>
</gene>
<dbReference type="Pfam" id="PF08021">
    <property type="entry name" value="FAD_binding_9"/>
    <property type="match status" value="1"/>
</dbReference>
<dbReference type="InterPro" id="IPR039261">
    <property type="entry name" value="FNR_nucleotide-bd"/>
</dbReference>
<dbReference type="PROSITE" id="PS51384">
    <property type="entry name" value="FAD_FR"/>
    <property type="match status" value="1"/>
</dbReference>
<name>A0ABS5TFT8_9ACTN</name>
<sequence>MRRRLADRLLVQAQVRSVEQRTPRLRQVTLSGPGLSGLAWVPGQQVRLQVADSPAAVDWLVGALRTYSVWDYDGQDMRLIMMDHGDGPGAAWSRTVAPGQDVMLIKPQGTFVTAPAAYHLFAGEETAQVAFGPMLRALPDDAPVFARLETGGPDDQLDLGREKGDIDWVFRAGRPAASSEGLVDAVRALTLPEEPGRAYLAGEARTVQMVRRHLVQERGWPRRNVLTKPFWTPGRTGLD</sequence>
<evidence type="ECO:0000259" key="1">
    <source>
        <dbReference type="PROSITE" id="PS51384"/>
    </source>
</evidence>
<dbReference type="InterPro" id="IPR017938">
    <property type="entry name" value="Riboflavin_synthase-like_b-brl"/>
</dbReference>
<dbReference type="InterPro" id="IPR017927">
    <property type="entry name" value="FAD-bd_FR_type"/>
</dbReference>